<protein>
    <recommendedName>
        <fullName evidence="2">Cytokinin riboside 5'-monophosphate phosphoribohydrolase</fullName>
        <ecNumber evidence="2">3.2.2.n1</ecNumber>
    </recommendedName>
</protein>
<dbReference type="Gene3D" id="3.40.50.450">
    <property type="match status" value="1"/>
</dbReference>
<name>A0ABU0T6K5_9ACTN</name>
<dbReference type="Proteomes" id="UP001230328">
    <property type="component" value="Unassembled WGS sequence"/>
</dbReference>
<accession>A0ABU0T6K5</accession>
<comment type="caution">
    <text evidence="3">The sequence shown here is derived from an EMBL/GenBank/DDBJ whole genome shotgun (WGS) entry which is preliminary data.</text>
</comment>
<sequence>MHVMNQPAQTRQHTLNIAVFCADAGTGPSCLQTAETIGRGLAEHGIQLVYGGGSLGLMGAMASAALDAGGQVTGVISRTLHARGLAHTGLSELQVVADPERRTSRMRALADAFLILPGNIATLDELATAWAATTLDSRRRTLGVLATAGRFRSLLHVLHTAAEAGLLGIPADASPHDLVLIDDDPDRLLAAVIDGARRATLSRPEALNAGRVP</sequence>
<comment type="catalytic activity">
    <reaction evidence="2">
        <text>N(6)-(dimethylallyl)adenosine 5'-phosphate + H2O = N(6)-dimethylallyladenine + D-ribose 5-phosphate</text>
        <dbReference type="Rhea" id="RHEA:48560"/>
        <dbReference type="ChEBI" id="CHEBI:15377"/>
        <dbReference type="ChEBI" id="CHEBI:17660"/>
        <dbReference type="ChEBI" id="CHEBI:57526"/>
        <dbReference type="ChEBI" id="CHEBI:78346"/>
        <dbReference type="EC" id="3.2.2.n1"/>
    </reaction>
</comment>
<dbReference type="PANTHER" id="PTHR31223">
    <property type="entry name" value="LOG FAMILY PROTEIN YJL055W"/>
    <property type="match status" value="1"/>
</dbReference>
<comment type="catalytic activity">
    <reaction evidence="2">
        <text>9-ribosyl-trans-zeatin 5'-phosphate + H2O = trans-zeatin + D-ribose 5-phosphate</text>
        <dbReference type="Rhea" id="RHEA:48564"/>
        <dbReference type="ChEBI" id="CHEBI:15377"/>
        <dbReference type="ChEBI" id="CHEBI:16522"/>
        <dbReference type="ChEBI" id="CHEBI:78346"/>
        <dbReference type="ChEBI" id="CHEBI:87947"/>
        <dbReference type="EC" id="3.2.2.n1"/>
    </reaction>
</comment>
<evidence type="ECO:0000313" key="4">
    <source>
        <dbReference type="Proteomes" id="UP001230328"/>
    </source>
</evidence>
<dbReference type="SUPFAM" id="SSF102405">
    <property type="entry name" value="MCP/YpsA-like"/>
    <property type="match status" value="1"/>
</dbReference>
<dbReference type="InterPro" id="IPR005269">
    <property type="entry name" value="LOG"/>
</dbReference>
<dbReference type="Pfam" id="PF03641">
    <property type="entry name" value="Lysine_decarbox"/>
    <property type="match status" value="1"/>
</dbReference>
<evidence type="ECO:0000256" key="2">
    <source>
        <dbReference type="RuleBase" id="RU363015"/>
    </source>
</evidence>
<comment type="similarity">
    <text evidence="1 2">Belongs to the LOG family.</text>
</comment>
<dbReference type="EMBL" id="JAUSZI010000002">
    <property type="protein sequence ID" value="MDQ1031438.1"/>
    <property type="molecule type" value="Genomic_DNA"/>
</dbReference>
<reference evidence="3 4" key="1">
    <citation type="submission" date="2023-07" db="EMBL/GenBank/DDBJ databases">
        <title>Comparative genomics of wheat-associated soil bacteria to identify genetic determinants of phenazine resistance.</title>
        <authorList>
            <person name="Mouncey N."/>
        </authorList>
    </citation>
    <scope>NUCLEOTIDE SEQUENCE [LARGE SCALE GENOMIC DNA]</scope>
    <source>
        <strain evidence="3 4">V2I4</strain>
    </source>
</reference>
<dbReference type="InterPro" id="IPR031100">
    <property type="entry name" value="LOG_fam"/>
</dbReference>
<evidence type="ECO:0000256" key="1">
    <source>
        <dbReference type="ARBA" id="ARBA00006763"/>
    </source>
</evidence>
<proteinExistence type="inferred from homology"/>
<gene>
    <name evidence="3" type="ORF">QF035_009020</name>
</gene>
<organism evidence="3 4">
    <name type="scientific">Streptomyces umbrinus</name>
    <dbReference type="NCBI Taxonomy" id="67370"/>
    <lineage>
        <taxon>Bacteria</taxon>
        <taxon>Bacillati</taxon>
        <taxon>Actinomycetota</taxon>
        <taxon>Actinomycetes</taxon>
        <taxon>Kitasatosporales</taxon>
        <taxon>Streptomycetaceae</taxon>
        <taxon>Streptomyces</taxon>
        <taxon>Streptomyces phaeochromogenes group</taxon>
    </lineage>
</organism>
<keyword evidence="2" id="KW-0378">Hydrolase</keyword>
<keyword evidence="2" id="KW-0203">Cytokinin biosynthesis</keyword>
<keyword evidence="4" id="KW-1185">Reference proteome</keyword>
<dbReference type="PANTHER" id="PTHR31223:SF70">
    <property type="entry name" value="LOG FAMILY PROTEIN YJL055W"/>
    <property type="match status" value="1"/>
</dbReference>
<dbReference type="NCBIfam" id="TIGR00730">
    <property type="entry name" value="Rossman fold protein, TIGR00730 family"/>
    <property type="match status" value="1"/>
</dbReference>
<evidence type="ECO:0000313" key="3">
    <source>
        <dbReference type="EMBL" id="MDQ1031438.1"/>
    </source>
</evidence>
<dbReference type="EC" id="3.2.2.n1" evidence="2"/>